<keyword evidence="1" id="KW-1133">Transmembrane helix</keyword>
<accession>A0A075I331</accession>
<protein>
    <submittedName>
        <fullName evidence="2">Uncharacterized protein</fullName>
    </submittedName>
</protein>
<reference evidence="2" key="1">
    <citation type="journal article" date="2014" name="Genome Biol. Evol.">
        <title>Pangenome evidence for extensive interdomain horizontal transfer affecting lineage core and shell genes in uncultured planktonic thaumarchaeota and euryarchaeota.</title>
        <authorList>
            <person name="Deschamps P."/>
            <person name="Zivanovic Y."/>
            <person name="Moreira D."/>
            <person name="Rodriguez-Valera F."/>
            <person name="Lopez-Garcia P."/>
        </authorList>
    </citation>
    <scope>NUCLEOTIDE SEQUENCE</scope>
</reference>
<proteinExistence type="predicted"/>
<keyword evidence="1" id="KW-0472">Membrane</keyword>
<name>A0A075I331_9EURY</name>
<feature type="transmembrane region" description="Helical" evidence="1">
    <location>
        <begin position="120"/>
        <end position="141"/>
    </location>
</feature>
<dbReference type="AlphaFoldDB" id="A0A075I331"/>
<dbReference type="EMBL" id="KF901163">
    <property type="protein sequence ID" value="AIF20378.1"/>
    <property type="molecule type" value="Genomic_DNA"/>
</dbReference>
<sequence>MRRLLGRDTAQLAGAFGQLLALARRRLDNASANLGRVRGELAALLECDFAGVGRHVGSRLDDIRRHVGRDRRAFRCLFGRDRGCLAAAADRRAGRPLQDFRRLASQLGSRLDSGARDRAGGIYCVTCFLLGFIDCGVKVWFPLLGRLALAGHATATCSANKCAAAWRTSAGVA</sequence>
<evidence type="ECO:0000313" key="2">
    <source>
        <dbReference type="EMBL" id="AIF20378.1"/>
    </source>
</evidence>
<organism evidence="2">
    <name type="scientific">uncultured marine group II/III euryarchaeote KM3_89_F04</name>
    <dbReference type="NCBI Taxonomy" id="1456539"/>
    <lineage>
        <taxon>Archaea</taxon>
        <taxon>Methanobacteriati</taxon>
        <taxon>Methanobacteriota</taxon>
        <taxon>environmental samples</taxon>
    </lineage>
</organism>
<evidence type="ECO:0000256" key="1">
    <source>
        <dbReference type="SAM" id="Phobius"/>
    </source>
</evidence>
<keyword evidence="1" id="KW-0812">Transmembrane</keyword>